<protein>
    <submittedName>
        <fullName evidence="2">Uncharacterized protein</fullName>
    </submittedName>
</protein>
<feature type="region of interest" description="Disordered" evidence="1">
    <location>
        <begin position="104"/>
        <end position="124"/>
    </location>
</feature>
<feature type="compositionally biased region" description="Low complexity" evidence="1">
    <location>
        <begin position="104"/>
        <end position="120"/>
    </location>
</feature>
<dbReference type="Proteomes" id="UP001147695">
    <property type="component" value="Unassembled WGS sequence"/>
</dbReference>
<name>A0A9W9URJ1_PENBR</name>
<evidence type="ECO:0000313" key="3">
    <source>
        <dbReference type="Proteomes" id="UP001147695"/>
    </source>
</evidence>
<reference evidence="2" key="2">
    <citation type="journal article" date="2023" name="IMA Fungus">
        <title>Comparative genomic study of the Penicillium genus elucidates a diverse pangenome and 15 lateral gene transfer events.</title>
        <authorList>
            <person name="Petersen C."/>
            <person name="Sorensen T."/>
            <person name="Nielsen M.R."/>
            <person name="Sondergaard T.E."/>
            <person name="Sorensen J.L."/>
            <person name="Fitzpatrick D.A."/>
            <person name="Frisvad J.C."/>
            <person name="Nielsen K.L."/>
        </authorList>
    </citation>
    <scope>NUCLEOTIDE SEQUENCE</scope>
    <source>
        <strain evidence="2">IBT 35673</strain>
    </source>
</reference>
<comment type="caution">
    <text evidence="2">The sequence shown here is derived from an EMBL/GenBank/DDBJ whole genome shotgun (WGS) entry which is preliminary data.</text>
</comment>
<reference evidence="2" key="1">
    <citation type="submission" date="2022-12" db="EMBL/GenBank/DDBJ databases">
        <authorList>
            <person name="Petersen C."/>
        </authorList>
    </citation>
    <scope>NUCLEOTIDE SEQUENCE</scope>
    <source>
        <strain evidence="2">IBT 35673</strain>
    </source>
</reference>
<sequence length="210" mass="24021">MTEFQFSYESWPVEGFEILPQELDQPIIAGDFNPVEELDPSLVEQLNMPKSNFQPYPALWYEAGLVRQDCGINQEPSYFPENTPTLDQLATQRALFMTPAYQFPASPTSDTRSSPDPTSTWEEETQGQYNFDLSMDQFQSPQFESPQYAPQLSEDCFTPLEMPDGSTRLTSNWLPVDPEAGFTIAAPEEDFQDMKFAFFPSEPTAWSYDR</sequence>
<dbReference type="EMBL" id="JAPZBQ010000001">
    <property type="protein sequence ID" value="KAJ5352136.1"/>
    <property type="molecule type" value="Genomic_DNA"/>
</dbReference>
<gene>
    <name evidence="2" type="ORF">N7452_001110</name>
</gene>
<accession>A0A9W9URJ1</accession>
<dbReference type="OrthoDB" id="4509688at2759"/>
<proteinExistence type="predicted"/>
<evidence type="ECO:0000313" key="2">
    <source>
        <dbReference type="EMBL" id="KAJ5352136.1"/>
    </source>
</evidence>
<evidence type="ECO:0000256" key="1">
    <source>
        <dbReference type="SAM" id="MobiDB-lite"/>
    </source>
</evidence>
<dbReference type="AlphaFoldDB" id="A0A9W9URJ1"/>
<organism evidence="2 3">
    <name type="scientific">Penicillium brevicompactum</name>
    <dbReference type="NCBI Taxonomy" id="5074"/>
    <lineage>
        <taxon>Eukaryota</taxon>
        <taxon>Fungi</taxon>
        <taxon>Dikarya</taxon>
        <taxon>Ascomycota</taxon>
        <taxon>Pezizomycotina</taxon>
        <taxon>Eurotiomycetes</taxon>
        <taxon>Eurotiomycetidae</taxon>
        <taxon>Eurotiales</taxon>
        <taxon>Aspergillaceae</taxon>
        <taxon>Penicillium</taxon>
    </lineage>
</organism>